<evidence type="ECO:0000256" key="1">
    <source>
        <dbReference type="ARBA" id="ARBA00004429"/>
    </source>
</evidence>
<name>A0A1H0RHQ4_9MICO</name>
<feature type="transmembrane region" description="Helical" evidence="10">
    <location>
        <begin position="110"/>
        <end position="138"/>
    </location>
</feature>
<evidence type="ECO:0000256" key="2">
    <source>
        <dbReference type="ARBA" id="ARBA00007783"/>
    </source>
</evidence>
<proteinExistence type="inferred from homology"/>
<dbReference type="PANTHER" id="PTHR30413:SF8">
    <property type="entry name" value="TRANSPORT PERMEASE PROTEIN"/>
    <property type="match status" value="1"/>
</dbReference>
<keyword evidence="13" id="KW-1185">Reference proteome</keyword>
<feature type="domain" description="ABC transmembrane type-2" evidence="11">
    <location>
        <begin position="34"/>
        <end position="262"/>
    </location>
</feature>
<feature type="transmembrane region" description="Helical" evidence="10">
    <location>
        <begin position="33"/>
        <end position="57"/>
    </location>
</feature>
<evidence type="ECO:0000256" key="3">
    <source>
        <dbReference type="ARBA" id="ARBA00022448"/>
    </source>
</evidence>
<dbReference type="InterPro" id="IPR013525">
    <property type="entry name" value="ABC2_TM"/>
</dbReference>
<accession>A0A1H0RHQ4</accession>
<keyword evidence="4 10" id="KW-1003">Cell membrane</keyword>
<dbReference type="OrthoDB" id="9789409at2"/>
<comment type="similarity">
    <text evidence="2 10">Belongs to the ABC-2 integral membrane protein family.</text>
</comment>
<dbReference type="PRINTS" id="PR00164">
    <property type="entry name" value="ABC2TRNSPORT"/>
</dbReference>
<dbReference type="PROSITE" id="PS51012">
    <property type="entry name" value="ABC_TM2"/>
    <property type="match status" value="1"/>
</dbReference>
<dbReference type="Proteomes" id="UP000199077">
    <property type="component" value="Chromosome I"/>
</dbReference>
<dbReference type="GO" id="GO:0140359">
    <property type="term" value="F:ABC-type transporter activity"/>
    <property type="evidence" value="ECO:0007669"/>
    <property type="project" value="InterPro"/>
</dbReference>
<organism evidence="12 13">
    <name type="scientific">Pedococcus dokdonensis</name>
    <dbReference type="NCBI Taxonomy" id="443156"/>
    <lineage>
        <taxon>Bacteria</taxon>
        <taxon>Bacillati</taxon>
        <taxon>Actinomycetota</taxon>
        <taxon>Actinomycetes</taxon>
        <taxon>Micrococcales</taxon>
        <taxon>Intrasporangiaceae</taxon>
        <taxon>Pedococcus</taxon>
    </lineage>
</organism>
<dbReference type="InterPro" id="IPR000412">
    <property type="entry name" value="ABC_2_transport"/>
</dbReference>
<dbReference type="GO" id="GO:0015920">
    <property type="term" value="P:lipopolysaccharide transport"/>
    <property type="evidence" value="ECO:0007669"/>
    <property type="project" value="TreeGrafter"/>
</dbReference>
<dbReference type="GO" id="GO:0046677">
    <property type="term" value="P:response to antibiotic"/>
    <property type="evidence" value="ECO:0007669"/>
    <property type="project" value="UniProtKB-KW"/>
</dbReference>
<dbReference type="Pfam" id="PF01061">
    <property type="entry name" value="ABC2_membrane"/>
    <property type="match status" value="1"/>
</dbReference>
<keyword evidence="8 10" id="KW-0472">Membrane</keyword>
<evidence type="ECO:0000256" key="9">
    <source>
        <dbReference type="ARBA" id="ARBA00023251"/>
    </source>
</evidence>
<dbReference type="GO" id="GO:0043190">
    <property type="term" value="C:ATP-binding cassette (ABC) transporter complex"/>
    <property type="evidence" value="ECO:0007669"/>
    <property type="project" value="InterPro"/>
</dbReference>
<keyword evidence="6 10" id="KW-0812">Transmembrane</keyword>
<feature type="transmembrane region" description="Helical" evidence="10">
    <location>
        <begin position="150"/>
        <end position="173"/>
    </location>
</feature>
<feature type="transmembrane region" description="Helical" evidence="10">
    <location>
        <begin position="69"/>
        <end position="89"/>
    </location>
</feature>
<dbReference type="InterPro" id="IPR047817">
    <property type="entry name" value="ABC2_TM_bact-type"/>
</dbReference>
<evidence type="ECO:0000256" key="5">
    <source>
        <dbReference type="ARBA" id="ARBA00022519"/>
    </source>
</evidence>
<comment type="subcellular location">
    <subcellularLocation>
        <location evidence="1">Cell inner membrane</location>
        <topology evidence="1">Multi-pass membrane protein</topology>
    </subcellularLocation>
    <subcellularLocation>
        <location evidence="10">Cell membrane</location>
        <topology evidence="10">Multi-pass membrane protein</topology>
    </subcellularLocation>
</comment>
<gene>
    <name evidence="12" type="ORF">SAMN04489867_1964</name>
</gene>
<feature type="transmembrane region" description="Helical" evidence="10">
    <location>
        <begin position="185"/>
        <end position="203"/>
    </location>
</feature>
<dbReference type="PANTHER" id="PTHR30413">
    <property type="entry name" value="INNER MEMBRANE TRANSPORT PERMEASE"/>
    <property type="match status" value="1"/>
</dbReference>
<protein>
    <recommendedName>
        <fullName evidence="10">Transport permease protein</fullName>
    </recommendedName>
</protein>
<feature type="transmembrane region" description="Helical" evidence="10">
    <location>
        <begin position="235"/>
        <end position="259"/>
    </location>
</feature>
<keyword evidence="5" id="KW-0997">Cell inner membrane</keyword>
<evidence type="ECO:0000256" key="10">
    <source>
        <dbReference type="RuleBase" id="RU361157"/>
    </source>
</evidence>
<dbReference type="STRING" id="443156.SAMN04489867_1964"/>
<keyword evidence="9" id="KW-0046">Antibiotic resistance</keyword>
<reference evidence="13" key="1">
    <citation type="submission" date="2016-10" db="EMBL/GenBank/DDBJ databases">
        <authorList>
            <person name="Varghese N."/>
            <person name="Submissions S."/>
        </authorList>
    </citation>
    <scope>NUCLEOTIDE SEQUENCE [LARGE SCALE GENOMIC DNA]</scope>
    <source>
        <strain evidence="13">DSM 22329</strain>
    </source>
</reference>
<dbReference type="AlphaFoldDB" id="A0A1H0RHQ4"/>
<keyword evidence="3 10" id="KW-0813">Transport</keyword>
<evidence type="ECO:0000313" key="12">
    <source>
        <dbReference type="EMBL" id="SDP28930.1"/>
    </source>
</evidence>
<dbReference type="EMBL" id="LT629711">
    <property type="protein sequence ID" value="SDP28930.1"/>
    <property type="molecule type" value="Genomic_DNA"/>
</dbReference>
<sequence length="270" mass="30669">MRLISRTQAIAAKRSVLWTLIVRDLRVRYSRSVLGYVWTVLDPLLMSLIYFLVFVYIFKRGDIGHRPYFLFLVVGLLSWQWFSGCLTDTSRALIQESKLVRSTNLPREIWVLRVVFSKGIEYLLSLPVLVAFTIIYFAKGDTHLNGWLVLFPFAIVVQAVALTGLGLLLAPVTALVTDMQRVIRIFMRMLFYATPVIYASHVVPKPYDKVTWLNPMTGILEMMRAGFFSHEGKQAISWGAIVASLVVSVLLLLIGNAVFGRLERAVLKEI</sequence>
<evidence type="ECO:0000256" key="7">
    <source>
        <dbReference type="ARBA" id="ARBA00022989"/>
    </source>
</evidence>
<dbReference type="RefSeq" id="WP_157692981.1">
    <property type="nucleotide sequence ID" value="NZ_LT629711.1"/>
</dbReference>
<evidence type="ECO:0000256" key="8">
    <source>
        <dbReference type="ARBA" id="ARBA00023136"/>
    </source>
</evidence>
<evidence type="ECO:0000259" key="11">
    <source>
        <dbReference type="PROSITE" id="PS51012"/>
    </source>
</evidence>
<evidence type="ECO:0000256" key="4">
    <source>
        <dbReference type="ARBA" id="ARBA00022475"/>
    </source>
</evidence>
<keyword evidence="7 10" id="KW-1133">Transmembrane helix</keyword>
<evidence type="ECO:0000256" key="6">
    <source>
        <dbReference type="ARBA" id="ARBA00022692"/>
    </source>
</evidence>
<evidence type="ECO:0000313" key="13">
    <source>
        <dbReference type="Proteomes" id="UP000199077"/>
    </source>
</evidence>